<gene>
    <name evidence="8" type="ORF">Q8A64_06750</name>
</gene>
<dbReference type="PANTHER" id="PTHR32347:SF14">
    <property type="entry name" value="EFFLUX SYSTEM COMPONENT YKNX-RELATED"/>
    <property type="match status" value="1"/>
</dbReference>
<sequence length="532" mass="57706">MRKLEKRWIVLALAIAVLASGVGWQLWSKKNDAPEYKTAKIEKGAITAAVSASGTLSPVVSVQVGSQVSGQLREVLVDFNSEVKQGQLIARIDPQTFEYKVRQAQADLEAARAQELMQQSSLAAQRAQAAQVAVNAANARRDLERKQQLMDKGFISGAERDTVLATYGALAEQVNAANAQVKVAEASARSAAAAIKQREAALAQAKIDLERTAIRAPVNGIVIKRSVEAGQTVAASLQAPELFIIAENLTDMRVDTAIDESEIGRIRNGQNATFTVDAFPGRSFEGSVKQIRKSAQNVSNVVTYMVEVSAPNPTRELLPGMTANVRIVTDKRENVLKVPNAALRFRPSGAQTAVAGGQSSSRQEVQNEGGQQGGQVAALRERMEKELQLSSEQKDKLDAIFAGMRDKRAAARDAAPEERRKIMERNRAEQREQINEILTPEQKKKFEAEFDSVLAEGSRRSGVSAPGRIYVLDENRKPRELQIRTGLSDGRMTEVMGPDIGEGMEVIVGIAQPQAESSSGSTGQRPPGPRMF</sequence>
<dbReference type="InterPro" id="IPR006143">
    <property type="entry name" value="RND_pump_MFP"/>
</dbReference>
<comment type="subcellular location">
    <subcellularLocation>
        <location evidence="1">Cell envelope</location>
    </subcellularLocation>
</comment>
<dbReference type="InterPro" id="IPR058792">
    <property type="entry name" value="Beta-barrel_RND_2"/>
</dbReference>
<evidence type="ECO:0000313" key="8">
    <source>
        <dbReference type="EMBL" id="MDQ9170111.1"/>
    </source>
</evidence>
<keyword evidence="9" id="KW-1185">Reference proteome</keyword>
<proteinExistence type="inferred from homology"/>
<feature type="domain" description="Multidrug resistance protein MdtA-like alpha-helical hairpin" evidence="5">
    <location>
        <begin position="123"/>
        <end position="191"/>
    </location>
</feature>
<dbReference type="NCBIfam" id="TIGR01730">
    <property type="entry name" value="RND_mfp"/>
    <property type="match status" value="1"/>
</dbReference>
<feature type="domain" description="Multidrug resistance protein MdtA-like barrel-sandwich hybrid" evidence="6">
    <location>
        <begin position="62"/>
        <end position="241"/>
    </location>
</feature>
<dbReference type="SUPFAM" id="SSF111369">
    <property type="entry name" value="HlyD-like secretion proteins"/>
    <property type="match status" value="2"/>
</dbReference>
<feature type="compositionally biased region" description="Polar residues" evidence="4">
    <location>
        <begin position="514"/>
        <end position="524"/>
    </location>
</feature>
<dbReference type="Pfam" id="PF25917">
    <property type="entry name" value="BSH_RND"/>
    <property type="match status" value="1"/>
</dbReference>
<dbReference type="InterPro" id="IPR050465">
    <property type="entry name" value="UPF0194_transport"/>
</dbReference>
<evidence type="ECO:0000256" key="2">
    <source>
        <dbReference type="ARBA" id="ARBA00009477"/>
    </source>
</evidence>
<evidence type="ECO:0000256" key="4">
    <source>
        <dbReference type="SAM" id="MobiDB-lite"/>
    </source>
</evidence>
<dbReference type="Pfam" id="PF25876">
    <property type="entry name" value="HH_MFP_RND"/>
    <property type="match status" value="1"/>
</dbReference>
<comment type="similarity">
    <text evidence="2">Belongs to the membrane fusion protein (MFP) (TC 8.A.1) family.</text>
</comment>
<dbReference type="Pfam" id="PF25954">
    <property type="entry name" value="Beta-barrel_RND_2"/>
    <property type="match status" value="1"/>
</dbReference>
<dbReference type="Proteomes" id="UP001225596">
    <property type="component" value="Unassembled WGS sequence"/>
</dbReference>
<dbReference type="InterPro" id="IPR058624">
    <property type="entry name" value="MdtA-like_HH"/>
</dbReference>
<dbReference type="EMBL" id="JAUYVH010000002">
    <property type="protein sequence ID" value="MDQ9170111.1"/>
    <property type="molecule type" value="Genomic_DNA"/>
</dbReference>
<dbReference type="PANTHER" id="PTHR32347">
    <property type="entry name" value="EFFLUX SYSTEM COMPONENT YKNX-RELATED"/>
    <property type="match status" value="1"/>
</dbReference>
<evidence type="ECO:0000259" key="6">
    <source>
        <dbReference type="Pfam" id="PF25917"/>
    </source>
</evidence>
<keyword evidence="3" id="KW-0175">Coiled coil</keyword>
<protein>
    <submittedName>
        <fullName evidence="8">Efflux RND transporter periplasmic adaptor subunit</fullName>
    </submittedName>
</protein>
<feature type="domain" description="CusB-like beta-barrel" evidence="7">
    <location>
        <begin position="255"/>
        <end position="329"/>
    </location>
</feature>
<dbReference type="Gene3D" id="2.40.30.170">
    <property type="match status" value="1"/>
</dbReference>
<evidence type="ECO:0000259" key="7">
    <source>
        <dbReference type="Pfam" id="PF25954"/>
    </source>
</evidence>
<dbReference type="RefSeq" id="WP_338436025.1">
    <property type="nucleotide sequence ID" value="NZ_JAUYVH010000002.1"/>
</dbReference>
<evidence type="ECO:0000256" key="3">
    <source>
        <dbReference type="ARBA" id="ARBA00023054"/>
    </source>
</evidence>
<organism evidence="8 9">
    <name type="scientific">Keguizhuia sedimenti</name>
    <dbReference type="NCBI Taxonomy" id="3064264"/>
    <lineage>
        <taxon>Bacteria</taxon>
        <taxon>Pseudomonadati</taxon>
        <taxon>Pseudomonadota</taxon>
        <taxon>Betaproteobacteria</taxon>
        <taxon>Burkholderiales</taxon>
        <taxon>Oxalobacteraceae</taxon>
        <taxon>Keguizhuia</taxon>
    </lineage>
</organism>
<dbReference type="Gene3D" id="2.40.50.100">
    <property type="match status" value="2"/>
</dbReference>
<evidence type="ECO:0000313" key="9">
    <source>
        <dbReference type="Proteomes" id="UP001225596"/>
    </source>
</evidence>
<name>A0ABU1BM97_9BURK</name>
<evidence type="ECO:0000259" key="5">
    <source>
        <dbReference type="Pfam" id="PF25876"/>
    </source>
</evidence>
<accession>A0ABU1BM97</accession>
<feature type="region of interest" description="Disordered" evidence="4">
    <location>
        <begin position="352"/>
        <end position="375"/>
    </location>
</feature>
<evidence type="ECO:0000256" key="1">
    <source>
        <dbReference type="ARBA" id="ARBA00004196"/>
    </source>
</evidence>
<comment type="caution">
    <text evidence="8">The sequence shown here is derived from an EMBL/GenBank/DDBJ whole genome shotgun (WGS) entry which is preliminary data.</text>
</comment>
<dbReference type="InterPro" id="IPR058625">
    <property type="entry name" value="MdtA-like_BSH"/>
</dbReference>
<feature type="region of interest" description="Disordered" evidence="4">
    <location>
        <begin position="511"/>
        <end position="532"/>
    </location>
</feature>
<reference evidence="8 9" key="1">
    <citation type="submission" date="2023-08" db="EMBL/GenBank/DDBJ databases">
        <title>Oxalobacteraceae gen .nov., isolated from river sludge outside the plant.</title>
        <authorList>
            <person name="Zhao S.Y."/>
        </authorList>
    </citation>
    <scope>NUCLEOTIDE SEQUENCE [LARGE SCALE GENOMIC DNA]</scope>
    <source>
        <strain evidence="8 9">R-40</strain>
    </source>
</reference>